<name>A0A381NFS2_9ZZZZ</name>
<accession>A0A381NFS2</accession>
<proteinExistence type="predicted"/>
<dbReference type="Pfam" id="PF17957">
    <property type="entry name" value="Big_7"/>
    <property type="match status" value="1"/>
</dbReference>
<evidence type="ECO:0000313" key="1">
    <source>
        <dbReference type="EMBL" id="SUZ53367.1"/>
    </source>
</evidence>
<dbReference type="Gene3D" id="2.60.40.10">
    <property type="entry name" value="Immunoglobulins"/>
    <property type="match status" value="1"/>
</dbReference>
<gene>
    <name evidence="1" type="ORF">METZ01_LOCUS6221</name>
</gene>
<evidence type="ECO:0008006" key="2">
    <source>
        <dbReference type="Google" id="ProtNLM"/>
    </source>
</evidence>
<dbReference type="EMBL" id="UINC01000329">
    <property type="protein sequence ID" value="SUZ53367.1"/>
    <property type="molecule type" value="Genomic_DNA"/>
</dbReference>
<sequence length="469" mass="52677">MKKYIFIVLLFAFWSCEETKEEDTEKPTVTITSPQDGSIVSDSIEITCMSTDNEGIANVELWVNGVSTGVSDSTEPYSLHWVTSNLDHGVYTIVIRAHDINDNVMDSNPILLTVSNLSDYHLFNGTFIDEFDDDATSIVFISDSDGSILADTSFTGNTSVSLNADKTLDPPPDKINVTIVSRISGEIQIATNIGINRGSDWTWYNPFNEVEVIGESYYTFTNIPDDIYRVILTTKGNNNRPYINDTDTYSLSHYENNEDVLVMGLMNDGTALYKVIENVSVSETHELDFSNFLQAEQRIINNLTGKECVWVSHAGLQSEDSFVHYNRYRLSDGDDEGIAWTSDQNFITNYPPSFSKFLLGLTVGQWNAPGEKSWYQKTHGEMQESVRLIDGDINVISSDIDNFVMEISGSEPDQWSMKLKDLSLGLEWNLYVNLNTTSGLIPYFPVSVTEAYPEINRASFVMTRVDLTD</sequence>
<protein>
    <recommendedName>
        <fullName evidence="2">Ig-like domain-containing protein</fullName>
    </recommendedName>
</protein>
<organism evidence="1">
    <name type="scientific">marine metagenome</name>
    <dbReference type="NCBI Taxonomy" id="408172"/>
    <lineage>
        <taxon>unclassified sequences</taxon>
        <taxon>metagenomes</taxon>
        <taxon>ecological metagenomes</taxon>
    </lineage>
</organism>
<feature type="non-terminal residue" evidence="1">
    <location>
        <position position="469"/>
    </location>
</feature>
<reference evidence="1" key="1">
    <citation type="submission" date="2018-05" db="EMBL/GenBank/DDBJ databases">
        <authorList>
            <person name="Lanie J.A."/>
            <person name="Ng W.-L."/>
            <person name="Kazmierczak K.M."/>
            <person name="Andrzejewski T.M."/>
            <person name="Davidsen T.M."/>
            <person name="Wayne K.J."/>
            <person name="Tettelin H."/>
            <person name="Glass J.I."/>
            <person name="Rusch D."/>
            <person name="Podicherti R."/>
            <person name="Tsui H.-C.T."/>
            <person name="Winkler M.E."/>
        </authorList>
    </citation>
    <scope>NUCLEOTIDE SEQUENCE</scope>
</reference>
<dbReference type="AlphaFoldDB" id="A0A381NFS2"/>
<dbReference type="InterPro" id="IPR013783">
    <property type="entry name" value="Ig-like_fold"/>
</dbReference>